<dbReference type="PIRSF" id="PIRSF002849">
    <property type="entry name" value="AAA_ATPase_chaperone_MoxR_prd"/>
    <property type="match status" value="1"/>
</dbReference>
<dbReference type="InterPro" id="IPR027417">
    <property type="entry name" value="P-loop_NTPase"/>
</dbReference>
<feature type="domain" description="AAA+ ATPase" evidence="1">
    <location>
        <begin position="43"/>
        <end position="184"/>
    </location>
</feature>
<dbReference type="InterPro" id="IPR041628">
    <property type="entry name" value="ChlI/MoxR_AAA_lid"/>
</dbReference>
<dbReference type="Gene3D" id="3.40.50.300">
    <property type="entry name" value="P-loop containing nucleotide triphosphate hydrolases"/>
    <property type="match status" value="1"/>
</dbReference>
<organism evidence="2 3">
    <name type="scientific">Leeia speluncae</name>
    <dbReference type="NCBI Taxonomy" id="2884804"/>
    <lineage>
        <taxon>Bacteria</taxon>
        <taxon>Pseudomonadati</taxon>
        <taxon>Pseudomonadota</taxon>
        <taxon>Betaproteobacteria</taxon>
        <taxon>Neisseriales</taxon>
        <taxon>Leeiaceae</taxon>
        <taxon>Leeia</taxon>
    </lineage>
</organism>
<dbReference type="CDD" id="cd00009">
    <property type="entry name" value="AAA"/>
    <property type="match status" value="1"/>
</dbReference>
<dbReference type="InterPro" id="IPR011703">
    <property type="entry name" value="ATPase_AAA-3"/>
</dbReference>
<evidence type="ECO:0000313" key="2">
    <source>
        <dbReference type="EMBL" id="MCB6183121.1"/>
    </source>
</evidence>
<dbReference type="SUPFAM" id="SSF52540">
    <property type="entry name" value="P-loop containing nucleoside triphosphate hydrolases"/>
    <property type="match status" value="1"/>
</dbReference>
<keyword evidence="3" id="KW-1185">Reference proteome</keyword>
<dbReference type="EMBL" id="JAJBZT010000003">
    <property type="protein sequence ID" value="MCB6183121.1"/>
    <property type="molecule type" value="Genomic_DNA"/>
</dbReference>
<dbReference type="Proteomes" id="UP001165395">
    <property type="component" value="Unassembled WGS sequence"/>
</dbReference>
<protein>
    <submittedName>
        <fullName evidence="2">MoxR family ATPase</fullName>
    </submittedName>
</protein>
<comment type="caution">
    <text evidence="2">The sequence shown here is derived from an EMBL/GenBank/DDBJ whole genome shotgun (WGS) entry which is preliminary data.</text>
</comment>
<dbReference type="PANTHER" id="PTHR42759:SF5">
    <property type="entry name" value="METHANOL DEHYDROGENASE REGULATOR"/>
    <property type="match status" value="1"/>
</dbReference>
<sequence>MTSTNHNNQLQPAEQVASILHSVEQHLLGKQLVIRYALTSLLAKGHLLLEDVPGVGKTTLAHALASSLGLNYQRVQFTSDLLPADLIGVSVYLRDAGKFEFHRGPIFSQVLLADEINRASPKTQSALLEAMAEQQVTHDSATHLLPDPFFVIATQNPQNQIGTHALPESQLDRFMMRLSIGYPDAAAEKALYLGQRRDKVDLSKLATHDVLQLQAQVNSVTVSSALADYVIALVSATREPNRFTHGLSPRGGLALLQAAKAWAFIDGRSFVTPEDIQMVFAPVAGHRLLPNSTIDAATAICQDLVKSVAIP</sequence>
<evidence type="ECO:0000259" key="1">
    <source>
        <dbReference type="SMART" id="SM00382"/>
    </source>
</evidence>
<dbReference type="InterPro" id="IPR003593">
    <property type="entry name" value="AAA+_ATPase"/>
</dbReference>
<dbReference type="RefSeq" id="WP_227179585.1">
    <property type="nucleotide sequence ID" value="NZ_JAJBZT010000003.1"/>
</dbReference>
<accession>A0ABS8D4H8</accession>
<dbReference type="PANTHER" id="PTHR42759">
    <property type="entry name" value="MOXR FAMILY PROTEIN"/>
    <property type="match status" value="1"/>
</dbReference>
<dbReference type="Pfam" id="PF17863">
    <property type="entry name" value="AAA_lid_2"/>
    <property type="match status" value="1"/>
</dbReference>
<dbReference type="InterPro" id="IPR050764">
    <property type="entry name" value="CbbQ/NirQ/NorQ/GpvN"/>
</dbReference>
<dbReference type="Gene3D" id="1.10.8.80">
    <property type="entry name" value="Magnesium chelatase subunit I, C-Terminal domain"/>
    <property type="match status" value="1"/>
</dbReference>
<gene>
    <name evidence="2" type="ORF">LIN78_06145</name>
</gene>
<evidence type="ECO:0000313" key="3">
    <source>
        <dbReference type="Proteomes" id="UP001165395"/>
    </source>
</evidence>
<dbReference type="SMART" id="SM00382">
    <property type="entry name" value="AAA"/>
    <property type="match status" value="1"/>
</dbReference>
<dbReference type="Pfam" id="PF07726">
    <property type="entry name" value="AAA_3"/>
    <property type="match status" value="1"/>
</dbReference>
<reference evidence="2" key="1">
    <citation type="submission" date="2021-10" db="EMBL/GenBank/DDBJ databases">
        <title>The complete genome sequence of Leeia sp. TBRC 13508.</title>
        <authorList>
            <person name="Charoenyingcharoen P."/>
            <person name="Yukphan P."/>
        </authorList>
    </citation>
    <scope>NUCLEOTIDE SEQUENCE</scope>
    <source>
        <strain evidence="2">TBRC 13508</strain>
    </source>
</reference>
<name>A0ABS8D4H8_9NEIS</name>
<proteinExistence type="predicted"/>